<dbReference type="InParanoid" id="K3XNE6"/>
<proteinExistence type="predicted"/>
<evidence type="ECO:0000313" key="1">
    <source>
        <dbReference type="EnsemblPlants" id="KQL07832"/>
    </source>
</evidence>
<protein>
    <submittedName>
        <fullName evidence="1">Uncharacterized protein</fullName>
    </submittedName>
</protein>
<dbReference type="HOGENOM" id="CLU_2162803_0_0_1"/>
<name>K3XNE6_SETIT</name>
<organism evidence="1 2">
    <name type="scientific">Setaria italica</name>
    <name type="common">Foxtail millet</name>
    <name type="synonym">Panicum italicum</name>
    <dbReference type="NCBI Taxonomy" id="4555"/>
    <lineage>
        <taxon>Eukaryota</taxon>
        <taxon>Viridiplantae</taxon>
        <taxon>Streptophyta</taxon>
        <taxon>Embryophyta</taxon>
        <taxon>Tracheophyta</taxon>
        <taxon>Spermatophyta</taxon>
        <taxon>Magnoliopsida</taxon>
        <taxon>Liliopsida</taxon>
        <taxon>Poales</taxon>
        <taxon>Poaceae</taxon>
        <taxon>PACMAD clade</taxon>
        <taxon>Panicoideae</taxon>
        <taxon>Panicodae</taxon>
        <taxon>Paniceae</taxon>
        <taxon>Cenchrinae</taxon>
        <taxon>Setaria</taxon>
    </lineage>
</organism>
<reference evidence="1" key="2">
    <citation type="submission" date="2018-08" db="UniProtKB">
        <authorList>
            <consortium name="EnsemblPlants"/>
        </authorList>
    </citation>
    <scope>IDENTIFICATION</scope>
    <source>
        <strain evidence="1">Yugu1</strain>
    </source>
</reference>
<dbReference type="OMA" id="HRGSCRA"/>
<dbReference type="AlphaFoldDB" id="K3XNE6"/>
<sequence>MASRLGAGRDRAACASPRVRSFGCRLPPRATEVGGAAEDAHAARGGALPHLSPFPTGPHRGSCRAPTRCCRPPDPHATSRQSRLGSCRSRCLVALPVLRCPCLWWMPLSPP</sequence>
<dbReference type="EMBL" id="AGNK02003379">
    <property type="status" value="NOT_ANNOTATED_CDS"/>
    <property type="molecule type" value="Genomic_DNA"/>
</dbReference>
<keyword evidence="2" id="KW-1185">Reference proteome</keyword>
<accession>K3XNE6</accession>
<dbReference type="Proteomes" id="UP000004995">
    <property type="component" value="Unassembled WGS sequence"/>
</dbReference>
<dbReference type="EnsemblPlants" id="KQL07832">
    <property type="protein sequence ID" value="KQL07832"/>
    <property type="gene ID" value="SETIT_003419mg"/>
</dbReference>
<evidence type="ECO:0000313" key="2">
    <source>
        <dbReference type="Proteomes" id="UP000004995"/>
    </source>
</evidence>
<reference evidence="2" key="1">
    <citation type="journal article" date="2012" name="Nat. Biotechnol.">
        <title>Reference genome sequence of the model plant Setaria.</title>
        <authorList>
            <person name="Bennetzen J.L."/>
            <person name="Schmutz J."/>
            <person name="Wang H."/>
            <person name="Percifield R."/>
            <person name="Hawkins J."/>
            <person name="Pontaroli A.C."/>
            <person name="Estep M."/>
            <person name="Feng L."/>
            <person name="Vaughn J.N."/>
            <person name="Grimwood J."/>
            <person name="Jenkins J."/>
            <person name="Barry K."/>
            <person name="Lindquist E."/>
            <person name="Hellsten U."/>
            <person name="Deshpande S."/>
            <person name="Wang X."/>
            <person name="Wu X."/>
            <person name="Mitros T."/>
            <person name="Triplett J."/>
            <person name="Yang X."/>
            <person name="Ye C.Y."/>
            <person name="Mauro-Herrera M."/>
            <person name="Wang L."/>
            <person name="Li P."/>
            <person name="Sharma M."/>
            <person name="Sharma R."/>
            <person name="Ronald P.C."/>
            <person name="Panaud O."/>
            <person name="Kellogg E.A."/>
            <person name="Brutnell T.P."/>
            <person name="Doust A.N."/>
            <person name="Tuskan G.A."/>
            <person name="Rokhsar D."/>
            <person name="Devos K.M."/>
        </authorList>
    </citation>
    <scope>NUCLEOTIDE SEQUENCE [LARGE SCALE GENOMIC DNA]</scope>
    <source>
        <strain evidence="2">cv. Yugu1</strain>
    </source>
</reference>
<dbReference type="Gramene" id="KQL07832">
    <property type="protein sequence ID" value="KQL07832"/>
    <property type="gene ID" value="SETIT_003419mg"/>
</dbReference>